<protein>
    <submittedName>
        <fullName evidence="2">Uncharacterized protein</fullName>
    </submittedName>
</protein>
<reference evidence="2 3" key="1">
    <citation type="submission" date="2019-08" db="EMBL/GenBank/DDBJ databases">
        <authorList>
            <person name="Peeters C."/>
        </authorList>
    </citation>
    <scope>NUCLEOTIDE SEQUENCE [LARGE SCALE GENOMIC DNA]</scope>
    <source>
        <strain evidence="2 3">LMG 31110</strain>
    </source>
</reference>
<sequence>MLSLRLHWYALETSRVLRRHWQVLCLTIMLVLPSMPVFAQARILGAPVLATLAPARGVEWQFLWVHALEAVGVLWVLAQRRAISGGSFATFTRSLPVPAWRLRGVDAAVVALASTPLLLSVAAALVALAFTPENGIPSFYVLDLTLITLGAQLAVLNRSLRNAVPLVTANALLVAGLQTSGSLAFSMLAGALGVSVWTLIRVPAVPAPRQWQLGSLQVIAPAAGLLSPSGWVQVGILRSHASTVTGRGALMAATAAATCYLSALWAFDIRAKALVLMAQAVILVIAAMHFRELSQAHHRAAHFTRSLPRRPIWQTLADIATVLCVAFVFVVIGPVFLAINGAMPFWQTPPLLLAGIPLVAVLRLPQRFAPRQSVLLGATLAALWVAAVWPYFVH</sequence>
<feature type="transmembrane region" description="Helical" evidence="1">
    <location>
        <begin position="218"/>
        <end position="237"/>
    </location>
</feature>
<feature type="transmembrane region" description="Helical" evidence="1">
    <location>
        <begin position="312"/>
        <end position="339"/>
    </location>
</feature>
<keyword evidence="1" id="KW-1133">Transmembrane helix</keyword>
<keyword evidence="1" id="KW-0812">Transmembrane</keyword>
<feature type="transmembrane region" description="Helical" evidence="1">
    <location>
        <begin position="374"/>
        <end position="392"/>
    </location>
</feature>
<feature type="transmembrane region" description="Helical" evidence="1">
    <location>
        <begin position="168"/>
        <end position="198"/>
    </location>
</feature>
<evidence type="ECO:0000313" key="3">
    <source>
        <dbReference type="Proteomes" id="UP000337189"/>
    </source>
</evidence>
<dbReference type="OrthoDB" id="9074745at2"/>
<dbReference type="AlphaFoldDB" id="A0A5E4SN29"/>
<feature type="transmembrane region" description="Helical" evidence="1">
    <location>
        <begin position="345"/>
        <end position="362"/>
    </location>
</feature>
<keyword evidence="1" id="KW-0472">Membrane</keyword>
<feature type="transmembrane region" description="Helical" evidence="1">
    <location>
        <begin position="21"/>
        <end position="41"/>
    </location>
</feature>
<organism evidence="2 3">
    <name type="scientific">Pandoraea communis</name>
    <dbReference type="NCBI Taxonomy" id="2508297"/>
    <lineage>
        <taxon>Bacteria</taxon>
        <taxon>Pseudomonadati</taxon>
        <taxon>Pseudomonadota</taxon>
        <taxon>Betaproteobacteria</taxon>
        <taxon>Burkholderiales</taxon>
        <taxon>Burkholderiaceae</taxon>
        <taxon>Pandoraea</taxon>
    </lineage>
</organism>
<accession>A0A5E4SN29</accession>
<feature type="transmembrane region" description="Helical" evidence="1">
    <location>
        <begin position="61"/>
        <end position="78"/>
    </location>
</feature>
<proteinExistence type="predicted"/>
<dbReference type="Proteomes" id="UP000337189">
    <property type="component" value="Unassembled WGS sequence"/>
</dbReference>
<evidence type="ECO:0000313" key="2">
    <source>
        <dbReference type="EMBL" id="VVD77060.1"/>
    </source>
</evidence>
<feature type="transmembrane region" description="Helical" evidence="1">
    <location>
        <begin position="107"/>
        <end position="130"/>
    </location>
</feature>
<name>A0A5E4SN29_9BURK</name>
<evidence type="ECO:0000256" key="1">
    <source>
        <dbReference type="SAM" id="Phobius"/>
    </source>
</evidence>
<gene>
    <name evidence="2" type="ORF">PCO31110_00929</name>
</gene>
<dbReference type="EMBL" id="CABPSJ010000001">
    <property type="protein sequence ID" value="VVD77060.1"/>
    <property type="molecule type" value="Genomic_DNA"/>
</dbReference>
<feature type="transmembrane region" description="Helical" evidence="1">
    <location>
        <begin position="249"/>
        <end position="267"/>
    </location>
</feature>